<feature type="region of interest" description="Disordered" evidence="2">
    <location>
        <begin position="45"/>
        <end position="71"/>
    </location>
</feature>
<comment type="cofactor">
    <cofactor evidence="1">
        <name>Zn(2+)</name>
        <dbReference type="ChEBI" id="CHEBI:29105"/>
    </cofactor>
</comment>
<keyword evidence="1" id="KW-0482">Metalloprotease</keyword>
<keyword evidence="1" id="KW-0862">Zinc</keyword>
<dbReference type="InterPro" id="IPR008257">
    <property type="entry name" value="Pept_M19"/>
</dbReference>
<dbReference type="PANTHER" id="PTHR10443:SF12">
    <property type="entry name" value="DIPEPTIDASE"/>
    <property type="match status" value="1"/>
</dbReference>
<comment type="catalytic activity">
    <reaction evidence="1">
        <text>an L-aminoacyl-L-amino acid + H2O = 2 an L-alpha-amino acid</text>
        <dbReference type="Rhea" id="RHEA:48940"/>
        <dbReference type="ChEBI" id="CHEBI:15377"/>
        <dbReference type="ChEBI" id="CHEBI:59869"/>
        <dbReference type="ChEBI" id="CHEBI:77460"/>
        <dbReference type="EC" id="3.4.13.19"/>
    </reaction>
</comment>
<dbReference type="EC" id="3.4.13.19" evidence="1"/>
<feature type="compositionally biased region" description="Basic and acidic residues" evidence="2">
    <location>
        <begin position="56"/>
        <end position="65"/>
    </location>
</feature>
<keyword evidence="1" id="KW-0378">Hydrolase</keyword>
<keyword evidence="1" id="KW-0336">GPI-anchor</keyword>
<keyword evidence="3" id="KW-0812">Transmembrane</keyword>
<comment type="subunit">
    <text evidence="1">Homodimer; disulfide-linked.</text>
</comment>
<comment type="caution">
    <text evidence="4">The sequence shown here is derived from an EMBL/GenBank/DDBJ whole genome shotgun (WGS) entry which is preliminary data.</text>
</comment>
<sequence length="431" mass="48973">MQTTCISDLPDIAPAIATTGQTEGFYRGQNGSIRCNGRALRSRTSQIHQDSSSCSSKEDSLDDPKGSSTTSSMRGWWIGIFVSLICTSLALGIGFPFYLSSGRPRTHEERLLLVRKILRDVPLIDGRFQVLIIHVSLIHFYTYRNIQKHASGVATFEENEETTSVSQPQKEVKGKCKFYAIRAVQSYRERHNDLPWNIRKFVYNQILNFNFTSDLQKVEPWSRSNWSHTDLPRLRAGLMGAQFWSAYVPCEAQGLDAVQLTLDQVDVIRRLTDLYSEHLILVTTVKGVQEAHRSGKIASLIGIEGGHSLGNSLAVLRSLYNLGARYLTVTHSCDTAWKRHTIIMLRPSDGLLFETLNPETMEITSFEGACDLEDITNNHRNKLIHSRTFVSSQQKKFKLCRRAFDWFRAKRREKNFLGQESLFALLMMCLA</sequence>
<reference evidence="4 5" key="1">
    <citation type="submission" date="2023-09" db="EMBL/GenBank/DDBJ databases">
        <title>Genomes of two closely related lineages of the louse Polyplax serrata with different host specificities.</title>
        <authorList>
            <person name="Martinu J."/>
            <person name="Tarabai H."/>
            <person name="Stefka J."/>
            <person name="Hypsa V."/>
        </authorList>
    </citation>
    <scope>NUCLEOTIDE SEQUENCE [LARGE SCALE GENOMIC DNA]</scope>
    <source>
        <strain evidence="4">98ZLc_SE</strain>
    </source>
</reference>
<keyword evidence="1" id="KW-1015">Disulfide bond</keyword>
<dbReference type="PROSITE" id="PS51365">
    <property type="entry name" value="RENAL_DIPEPTIDASE_2"/>
    <property type="match status" value="1"/>
</dbReference>
<comment type="similarity">
    <text evidence="1">Belongs to the metallo-dependent hydrolases superfamily. Peptidase M19 family.</text>
</comment>
<protein>
    <recommendedName>
        <fullName evidence="1">Dipeptidase</fullName>
        <ecNumber evidence="1">3.4.13.19</ecNumber>
    </recommendedName>
</protein>
<feature type="transmembrane region" description="Helical" evidence="3">
    <location>
        <begin position="76"/>
        <end position="100"/>
    </location>
</feature>
<keyword evidence="1" id="KW-0645">Protease</keyword>
<dbReference type="PANTHER" id="PTHR10443">
    <property type="entry name" value="MICROSOMAL DIPEPTIDASE"/>
    <property type="match status" value="1"/>
</dbReference>
<keyword evidence="1" id="KW-0325">Glycoprotein</keyword>
<evidence type="ECO:0000256" key="2">
    <source>
        <dbReference type="SAM" id="MobiDB-lite"/>
    </source>
</evidence>
<dbReference type="SUPFAM" id="SSF51556">
    <property type="entry name" value="Metallo-dependent hydrolases"/>
    <property type="match status" value="1"/>
</dbReference>
<gene>
    <name evidence="4" type="ORF">RUM44_002998</name>
</gene>
<dbReference type="InterPro" id="IPR032466">
    <property type="entry name" value="Metal_Hydrolase"/>
</dbReference>
<proteinExistence type="inferred from homology"/>
<dbReference type="Gene3D" id="3.20.20.140">
    <property type="entry name" value="Metal-dependent hydrolases"/>
    <property type="match status" value="1"/>
</dbReference>
<evidence type="ECO:0000313" key="4">
    <source>
        <dbReference type="EMBL" id="KAK6630828.1"/>
    </source>
</evidence>
<comment type="subcellular location">
    <subcellularLocation>
        <location evidence="1">Membrane</location>
        <topology evidence="1">Lipid-anchor</topology>
        <topology evidence="1">GPI-anchor</topology>
    </subcellularLocation>
</comment>
<keyword evidence="1" id="KW-0224">Dipeptidase</keyword>
<dbReference type="EMBL" id="JAWJWF010000007">
    <property type="protein sequence ID" value="KAK6630828.1"/>
    <property type="molecule type" value="Genomic_DNA"/>
</dbReference>
<keyword evidence="3" id="KW-1133">Transmembrane helix</keyword>
<accession>A0ABR1AZ25</accession>
<keyword evidence="3" id="KW-0472">Membrane</keyword>
<keyword evidence="1" id="KW-0449">Lipoprotein</keyword>
<dbReference type="Pfam" id="PF01244">
    <property type="entry name" value="Peptidase_M19"/>
    <property type="match status" value="1"/>
</dbReference>
<evidence type="ECO:0000256" key="1">
    <source>
        <dbReference type="RuleBase" id="RU341113"/>
    </source>
</evidence>
<evidence type="ECO:0000256" key="3">
    <source>
        <dbReference type="SAM" id="Phobius"/>
    </source>
</evidence>
<name>A0ABR1AZ25_POLSC</name>
<evidence type="ECO:0000313" key="5">
    <source>
        <dbReference type="Proteomes" id="UP001359485"/>
    </source>
</evidence>
<keyword evidence="5" id="KW-1185">Reference proteome</keyword>
<organism evidence="4 5">
    <name type="scientific">Polyplax serrata</name>
    <name type="common">Common mouse louse</name>
    <dbReference type="NCBI Taxonomy" id="468196"/>
    <lineage>
        <taxon>Eukaryota</taxon>
        <taxon>Metazoa</taxon>
        <taxon>Ecdysozoa</taxon>
        <taxon>Arthropoda</taxon>
        <taxon>Hexapoda</taxon>
        <taxon>Insecta</taxon>
        <taxon>Pterygota</taxon>
        <taxon>Neoptera</taxon>
        <taxon>Paraneoptera</taxon>
        <taxon>Psocodea</taxon>
        <taxon>Troctomorpha</taxon>
        <taxon>Phthiraptera</taxon>
        <taxon>Anoplura</taxon>
        <taxon>Polyplacidae</taxon>
        <taxon>Polyplax</taxon>
    </lineage>
</organism>
<keyword evidence="1" id="KW-0479">Metal-binding</keyword>
<dbReference type="Proteomes" id="UP001359485">
    <property type="component" value="Unassembled WGS sequence"/>
</dbReference>